<name>A0A7W9ZTC2_RHILE</name>
<dbReference type="Proteomes" id="UP000517187">
    <property type="component" value="Unassembled WGS sequence"/>
</dbReference>
<keyword evidence="3 7" id="KW-0560">Oxidoreductase</keyword>
<dbReference type="Gene3D" id="3.40.30.10">
    <property type="entry name" value="Glutaredoxin"/>
    <property type="match status" value="1"/>
</dbReference>
<comment type="catalytic activity">
    <reaction evidence="7">
        <text>[glutaredoxin]-dithiol + arsenate + glutathione + H(+) = glutathionyl-S-S-[glutaredoxin] + arsenite + H2O</text>
        <dbReference type="Rhea" id="RHEA:22016"/>
        <dbReference type="Rhea" id="RHEA-COMP:10729"/>
        <dbReference type="Rhea" id="RHEA-COMP:17668"/>
        <dbReference type="ChEBI" id="CHEBI:15377"/>
        <dbReference type="ChEBI" id="CHEBI:15378"/>
        <dbReference type="ChEBI" id="CHEBI:29242"/>
        <dbReference type="ChEBI" id="CHEBI:29950"/>
        <dbReference type="ChEBI" id="CHEBI:48597"/>
        <dbReference type="ChEBI" id="CHEBI:57925"/>
        <dbReference type="ChEBI" id="CHEBI:146199"/>
        <dbReference type="EC" id="1.20.4.1"/>
    </reaction>
</comment>
<dbReference type="PROSITE" id="PS51353">
    <property type="entry name" value="ARSC"/>
    <property type="match status" value="1"/>
</dbReference>
<dbReference type="CDD" id="cd03034">
    <property type="entry name" value="ArsC_ArsC"/>
    <property type="match status" value="1"/>
</dbReference>
<evidence type="ECO:0000256" key="7">
    <source>
        <dbReference type="RuleBase" id="RU362029"/>
    </source>
</evidence>
<evidence type="ECO:0000313" key="8">
    <source>
        <dbReference type="EMBL" id="MBB6222452.1"/>
    </source>
</evidence>
<keyword evidence="2" id="KW-0059">Arsenical resistance</keyword>
<evidence type="ECO:0000256" key="5">
    <source>
        <dbReference type="ARBA" id="ARBA00039879"/>
    </source>
</evidence>
<dbReference type="PANTHER" id="PTHR30041">
    <property type="entry name" value="ARSENATE REDUCTASE"/>
    <property type="match status" value="1"/>
</dbReference>
<comment type="similarity">
    <text evidence="1 6 7">Belongs to the ArsC family.</text>
</comment>
<dbReference type="NCBIfam" id="TIGR00014">
    <property type="entry name" value="arsC"/>
    <property type="match status" value="1"/>
</dbReference>
<evidence type="ECO:0000256" key="4">
    <source>
        <dbReference type="ARBA" id="ARBA00038969"/>
    </source>
</evidence>
<dbReference type="Pfam" id="PF03960">
    <property type="entry name" value="ArsC"/>
    <property type="match status" value="1"/>
</dbReference>
<protein>
    <recommendedName>
        <fullName evidence="5 7">Arsenate reductase</fullName>
        <ecNumber evidence="4 7">1.20.4.1</ecNumber>
    </recommendedName>
</protein>
<dbReference type="AlphaFoldDB" id="A0A7W9ZTC2"/>
<gene>
    <name evidence="8" type="ORF">GGE66_003436</name>
</gene>
<evidence type="ECO:0000256" key="2">
    <source>
        <dbReference type="ARBA" id="ARBA00022849"/>
    </source>
</evidence>
<dbReference type="RefSeq" id="WP_184695085.1">
    <property type="nucleotide sequence ID" value="NZ_JACIIJ010000007.1"/>
</dbReference>
<dbReference type="GO" id="GO:0008794">
    <property type="term" value="F:arsenate reductase (glutaredoxin) activity"/>
    <property type="evidence" value="ECO:0007669"/>
    <property type="project" value="UniProtKB-UniRule"/>
</dbReference>
<organism evidence="8 9">
    <name type="scientific">Rhizobium leguminosarum</name>
    <dbReference type="NCBI Taxonomy" id="384"/>
    <lineage>
        <taxon>Bacteria</taxon>
        <taxon>Pseudomonadati</taxon>
        <taxon>Pseudomonadota</taxon>
        <taxon>Alphaproteobacteria</taxon>
        <taxon>Hyphomicrobiales</taxon>
        <taxon>Rhizobiaceae</taxon>
        <taxon>Rhizobium/Agrobacterium group</taxon>
        <taxon>Rhizobium</taxon>
    </lineage>
</organism>
<reference evidence="8 9" key="1">
    <citation type="submission" date="2020-08" db="EMBL/GenBank/DDBJ databases">
        <title>Genomic Encyclopedia of Type Strains, Phase IV (KMG-V): Genome sequencing to study the core and pangenomes of soil and plant-associated prokaryotes.</title>
        <authorList>
            <person name="Whitman W."/>
        </authorList>
    </citation>
    <scope>NUCLEOTIDE SEQUENCE [LARGE SCALE GENOMIC DNA]</scope>
    <source>
        <strain evidence="8 9">SEMIA 4011</strain>
    </source>
</reference>
<evidence type="ECO:0000256" key="3">
    <source>
        <dbReference type="ARBA" id="ARBA00023002"/>
    </source>
</evidence>
<comment type="caution">
    <text evidence="8">The sequence shown here is derived from an EMBL/GenBank/DDBJ whole genome shotgun (WGS) entry which is preliminary data.</text>
</comment>
<dbReference type="GO" id="GO:0046685">
    <property type="term" value="P:response to arsenic-containing substance"/>
    <property type="evidence" value="ECO:0007669"/>
    <property type="project" value="UniProtKB-KW"/>
</dbReference>
<evidence type="ECO:0000256" key="6">
    <source>
        <dbReference type="PROSITE-ProRule" id="PRU01282"/>
    </source>
</evidence>
<proteinExistence type="inferred from homology"/>
<evidence type="ECO:0000313" key="9">
    <source>
        <dbReference type="Proteomes" id="UP000517187"/>
    </source>
</evidence>
<dbReference type="InterPro" id="IPR006659">
    <property type="entry name" value="Arsenate_reductase"/>
</dbReference>
<dbReference type="InterPro" id="IPR006660">
    <property type="entry name" value="Arsenate_reductase-like"/>
</dbReference>
<dbReference type="EMBL" id="JACIIJ010000007">
    <property type="protein sequence ID" value="MBB6222452.1"/>
    <property type="molecule type" value="Genomic_DNA"/>
</dbReference>
<sequence>MNVTIYHNPACGTSRNTLAMIRNAGIEPTVIEYVKTPPSREELARMIADAGLTVREAIRQKDTPYADLGLDNPDLTDDQLLQAMLAQPILINRPFVVTPLGTRLSRPSELVLEILPETYTGAFTKEDGEKVLDAEGKRIV</sequence>
<dbReference type="SUPFAM" id="SSF52833">
    <property type="entry name" value="Thioredoxin-like"/>
    <property type="match status" value="1"/>
</dbReference>
<evidence type="ECO:0000256" key="1">
    <source>
        <dbReference type="ARBA" id="ARBA00007198"/>
    </source>
</evidence>
<dbReference type="PANTHER" id="PTHR30041:SF5">
    <property type="entry name" value="ARSENATE REDUCTASE-RELATED"/>
    <property type="match status" value="1"/>
</dbReference>
<dbReference type="InterPro" id="IPR036249">
    <property type="entry name" value="Thioredoxin-like_sf"/>
</dbReference>
<dbReference type="EC" id="1.20.4.1" evidence="4 7"/>
<accession>A0A7W9ZTC2</accession>